<reference evidence="4" key="2">
    <citation type="submission" date="2023-05" db="EMBL/GenBank/DDBJ databases">
        <authorList>
            <consortium name="Lawrence Berkeley National Laboratory"/>
            <person name="Steindorff A."/>
            <person name="Hensen N."/>
            <person name="Bonometti L."/>
            <person name="Westerberg I."/>
            <person name="Brannstrom I.O."/>
            <person name="Guillou S."/>
            <person name="Cros-Aarteil S."/>
            <person name="Calhoun S."/>
            <person name="Haridas S."/>
            <person name="Kuo A."/>
            <person name="Mondo S."/>
            <person name="Pangilinan J."/>
            <person name="Riley R."/>
            <person name="Labutti K."/>
            <person name="Andreopoulos B."/>
            <person name="Lipzen A."/>
            <person name="Chen C."/>
            <person name="Yanf M."/>
            <person name="Daum C."/>
            <person name="Ng V."/>
            <person name="Clum A."/>
            <person name="Ohm R."/>
            <person name="Martin F."/>
            <person name="Silar P."/>
            <person name="Natvig D."/>
            <person name="Lalanne C."/>
            <person name="Gautier V."/>
            <person name="Ament-Velasquez S.L."/>
            <person name="Kruys A."/>
            <person name="Hutchinson M.I."/>
            <person name="Powell A.J."/>
            <person name="Barry K."/>
            <person name="Miller A.N."/>
            <person name="Grigoriev I.V."/>
            <person name="Debuchy R."/>
            <person name="Gladieux P."/>
            <person name="Thoren M.H."/>
            <person name="Johannesson H."/>
        </authorList>
    </citation>
    <scope>NUCLEOTIDE SEQUENCE</scope>
    <source>
        <strain evidence="4">PSN309</strain>
    </source>
</reference>
<reference evidence="4" key="1">
    <citation type="journal article" date="2023" name="Mol. Phylogenet. Evol.">
        <title>Genome-scale phylogeny and comparative genomics of the fungal order Sordariales.</title>
        <authorList>
            <person name="Hensen N."/>
            <person name="Bonometti L."/>
            <person name="Westerberg I."/>
            <person name="Brannstrom I.O."/>
            <person name="Guillou S."/>
            <person name="Cros-Aarteil S."/>
            <person name="Calhoun S."/>
            <person name="Haridas S."/>
            <person name="Kuo A."/>
            <person name="Mondo S."/>
            <person name="Pangilinan J."/>
            <person name="Riley R."/>
            <person name="LaButti K."/>
            <person name="Andreopoulos B."/>
            <person name="Lipzen A."/>
            <person name="Chen C."/>
            <person name="Yan M."/>
            <person name="Daum C."/>
            <person name="Ng V."/>
            <person name="Clum A."/>
            <person name="Steindorff A."/>
            <person name="Ohm R.A."/>
            <person name="Martin F."/>
            <person name="Silar P."/>
            <person name="Natvig D.O."/>
            <person name="Lalanne C."/>
            <person name="Gautier V."/>
            <person name="Ament-Velasquez S.L."/>
            <person name="Kruys A."/>
            <person name="Hutchinson M.I."/>
            <person name="Powell A.J."/>
            <person name="Barry K."/>
            <person name="Miller A.N."/>
            <person name="Grigoriev I.V."/>
            <person name="Debuchy R."/>
            <person name="Gladieux P."/>
            <person name="Hiltunen Thoren M."/>
            <person name="Johannesson H."/>
        </authorList>
    </citation>
    <scope>NUCLEOTIDE SEQUENCE</scope>
    <source>
        <strain evidence="4">PSN309</strain>
    </source>
</reference>
<name>A0AAN6WIX2_9PEZI</name>
<dbReference type="AlphaFoldDB" id="A0AAN6WIX2"/>
<evidence type="ECO:0000256" key="3">
    <source>
        <dbReference type="SAM" id="SignalP"/>
    </source>
</evidence>
<keyword evidence="5" id="KW-1185">Reference proteome</keyword>
<evidence type="ECO:0000313" key="4">
    <source>
        <dbReference type="EMBL" id="KAK4182086.1"/>
    </source>
</evidence>
<sequence length="239" mass="26983">MPFVMFLVASISPYCSLASVAFWALSSVPRTFNGTSDLTETAPRRPGFDCYPNPRRLDRPGQGRNRKPSTSTQELAAGPANPADVITSKDELIHYQHKVFTASLEKRQGAISELEAKIVALQEMVTQKDKTIKEQSEALARRTMHKSLVVSRQRCPALNRSRVELGKTYDVQMEIMREQLWVIMRHNEVIKAQEKMLEAQRASLKVQEKVVEAQRDKIELLESVLSAASTQRTIWDEGG</sequence>
<gene>
    <name evidence="4" type="ORF">QBC35DRAFT_457659</name>
</gene>
<evidence type="ECO:0000256" key="1">
    <source>
        <dbReference type="SAM" id="Coils"/>
    </source>
</evidence>
<evidence type="ECO:0000256" key="2">
    <source>
        <dbReference type="SAM" id="MobiDB-lite"/>
    </source>
</evidence>
<dbReference type="EMBL" id="MU864769">
    <property type="protein sequence ID" value="KAK4182086.1"/>
    <property type="molecule type" value="Genomic_DNA"/>
</dbReference>
<keyword evidence="3" id="KW-0732">Signal</keyword>
<feature type="region of interest" description="Disordered" evidence="2">
    <location>
        <begin position="34"/>
        <end position="81"/>
    </location>
</feature>
<feature type="chain" id="PRO_5042956375" evidence="3">
    <location>
        <begin position="18"/>
        <end position="239"/>
    </location>
</feature>
<dbReference type="Proteomes" id="UP001302126">
    <property type="component" value="Unassembled WGS sequence"/>
</dbReference>
<proteinExistence type="predicted"/>
<protein>
    <submittedName>
        <fullName evidence="4">Uncharacterized protein</fullName>
    </submittedName>
</protein>
<feature type="coiled-coil region" evidence="1">
    <location>
        <begin position="104"/>
        <end position="131"/>
    </location>
</feature>
<feature type="signal peptide" evidence="3">
    <location>
        <begin position="1"/>
        <end position="17"/>
    </location>
</feature>
<keyword evidence="1" id="KW-0175">Coiled coil</keyword>
<accession>A0AAN6WIX2</accession>
<comment type="caution">
    <text evidence="4">The sequence shown here is derived from an EMBL/GenBank/DDBJ whole genome shotgun (WGS) entry which is preliminary data.</text>
</comment>
<organism evidence="4 5">
    <name type="scientific">Podospora australis</name>
    <dbReference type="NCBI Taxonomy" id="1536484"/>
    <lineage>
        <taxon>Eukaryota</taxon>
        <taxon>Fungi</taxon>
        <taxon>Dikarya</taxon>
        <taxon>Ascomycota</taxon>
        <taxon>Pezizomycotina</taxon>
        <taxon>Sordariomycetes</taxon>
        <taxon>Sordariomycetidae</taxon>
        <taxon>Sordariales</taxon>
        <taxon>Podosporaceae</taxon>
        <taxon>Podospora</taxon>
    </lineage>
</organism>
<evidence type="ECO:0000313" key="5">
    <source>
        <dbReference type="Proteomes" id="UP001302126"/>
    </source>
</evidence>